<gene>
    <name evidence="3 4" type="primary">LOC100373752</name>
</gene>
<organism evidence="2 4">
    <name type="scientific">Saccoglossus kowalevskii</name>
    <name type="common">Acorn worm</name>
    <dbReference type="NCBI Taxonomy" id="10224"/>
    <lineage>
        <taxon>Eukaryota</taxon>
        <taxon>Metazoa</taxon>
        <taxon>Hemichordata</taxon>
        <taxon>Enteropneusta</taxon>
        <taxon>Harrimaniidae</taxon>
        <taxon>Saccoglossus</taxon>
    </lineage>
</organism>
<proteinExistence type="inferred from homology"/>
<protein>
    <submittedName>
        <fullName evidence="3">Cornifelin-like isoform X1</fullName>
    </submittedName>
    <submittedName>
        <fullName evidence="4">Cornifelin-like isoform X2</fullName>
    </submittedName>
</protein>
<dbReference type="GeneID" id="100373752"/>
<dbReference type="RefSeq" id="XP_006811529.1">
    <property type="nucleotide sequence ID" value="XM_006811466.1"/>
</dbReference>
<keyword evidence="2" id="KW-1185">Reference proteome</keyword>
<comment type="similarity">
    <text evidence="1">Belongs to the cornifelin family.</text>
</comment>
<dbReference type="RefSeq" id="XP_002730715.1">
    <property type="nucleotide sequence ID" value="XM_002730669.2"/>
</dbReference>
<dbReference type="Proteomes" id="UP000694865">
    <property type="component" value="Unplaced"/>
</dbReference>
<sequence>MAQQVVTTQPGGHTVVTTQHVSVTFQERDWSTGLFGCFEDIKSCLCGYFCLPCFQCQLATKMNEHCCVPICVPGALTAMRVKVRTQHHIEGSMMYDCCATTYCGPCAACQIHRELENIEKGRVTA</sequence>
<dbReference type="NCBIfam" id="TIGR01571">
    <property type="entry name" value="A_thal_Cys_rich"/>
    <property type="match status" value="1"/>
</dbReference>
<evidence type="ECO:0000256" key="1">
    <source>
        <dbReference type="ARBA" id="ARBA00009024"/>
    </source>
</evidence>
<name>A0ABM0LUT8_SACKO</name>
<dbReference type="InterPro" id="IPR006461">
    <property type="entry name" value="PLAC_motif_containing"/>
</dbReference>
<evidence type="ECO:0000313" key="4">
    <source>
        <dbReference type="RefSeq" id="XP_006811529.1"/>
    </source>
</evidence>
<dbReference type="Pfam" id="PF04749">
    <property type="entry name" value="PLAC8"/>
    <property type="match status" value="1"/>
</dbReference>
<reference evidence="3 4" key="1">
    <citation type="submission" date="2025-05" db="UniProtKB">
        <authorList>
            <consortium name="RefSeq"/>
        </authorList>
    </citation>
    <scope>IDENTIFICATION</scope>
    <source>
        <tissue evidence="3 4">Testes</tissue>
    </source>
</reference>
<accession>A0ABM0LUT8</accession>
<evidence type="ECO:0000313" key="2">
    <source>
        <dbReference type="Proteomes" id="UP000694865"/>
    </source>
</evidence>
<dbReference type="PANTHER" id="PTHR15907">
    <property type="entry name" value="DUF614 FAMILY PROTEIN-RELATED"/>
    <property type="match status" value="1"/>
</dbReference>
<evidence type="ECO:0000313" key="3">
    <source>
        <dbReference type="RefSeq" id="XP_002730715.1"/>
    </source>
</evidence>